<keyword evidence="2" id="KW-0217">Developmental protein</keyword>
<dbReference type="PROSITE" id="PS51911">
    <property type="entry name" value="C2_AIDA"/>
    <property type="match status" value="1"/>
</dbReference>
<dbReference type="OrthoDB" id="428576at2759"/>
<dbReference type="InterPro" id="IPR035892">
    <property type="entry name" value="C2_domain_sf"/>
</dbReference>
<evidence type="ECO:0000256" key="2">
    <source>
        <dbReference type="ARBA" id="ARBA00022473"/>
    </source>
</evidence>
<dbReference type="PANTHER" id="PTHR28654">
    <property type="entry name" value="AXIN INTERACTOR, DORSALIZATION-ASSOCIATED PROTEIN"/>
    <property type="match status" value="1"/>
</dbReference>
<dbReference type="InterPro" id="IPR023421">
    <property type="entry name" value="AIDA_N"/>
</dbReference>
<evidence type="ECO:0000259" key="3">
    <source>
        <dbReference type="PROSITE" id="PS51911"/>
    </source>
</evidence>
<comment type="similarity">
    <text evidence="1">Belongs to the AIDA family.</text>
</comment>
<accession>A0A2J8ABM8</accession>
<protein>
    <submittedName>
        <fullName evidence="4">Axin interactor, dorsalization-associated protein</fullName>
    </submittedName>
</protein>
<proteinExistence type="inferred from homology"/>
<organism evidence="4 5">
    <name type="scientific">Tetrabaena socialis</name>
    <dbReference type="NCBI Taxonomy" id="47790"/>
    <lineage>
        <taxon>Eukaryota</taxon>
        <taxon>Viridiplantae</taxon>
        <taxon>Chlorophyta</taxon>
        <taxon>core chlorophytes</taxon>
        <taxon>Chlorophyceae</taxon>
        <taxon>CS clade</taxon>
        <taxon>Chlamydomonadales</taxon>
        <taxon>Tetrabaenaceae</taxon>
        <taxon>Tetrabaena</taxon>
    </lineage>
</organism>
<dbReference type="Pfam" id="PF14186">
    <property type="entry name" value="Aida_C2"/>
    <property type="match status" value="1"/>
</dbReference>
<dbReference type="InterPro" id="IPR025939">
    <property type="entry name" value="Aida_C"/>
</dbReference>
<dbReference type="EMBL" id="PGGS01000073">
    <property type="protein sequence ID" value="PNH09929.1"/>
    <property type="molecule type" value="Genomic_DNA"/>
</dbReference>
<evidence type="ECO:0000256" key="1">
    <source>
        <dbReference type="ARBA" id="ARBA00007205"/>
    </source>
</evidence>
<name>A0A2J8ABM8_9CHLO</name>
<dbReference type="Gene3D" id="1.20.120.360">
    <property type="entry name" value="Axin interactor, dorsalization-associated protein, N-terminal domain"/>
    <property type="match status" value="1"/>
</dbReference>
<feature type="domain" description="C2 Aida-type" evidence="3">
    <location>
        <begin position="147"/>
        <end position="294"/>
    </location>
</feature>
<dbReference type="GO" id="GO:0035091">
    <property type="term" value="F:phosphatidylinositol binding"/>
    <property type="evidence" value="ECO:0007669"/>
    <property type="project" value="TreeGrafter"/>
</dbReference>
<gene>
    <name evidence="4" type="ORF">TSOC_003397</name>
</gene>
<evidence type="ECO:0000313" key="4">
    <source>
        <dbReference type="EMBL" id="PNH09929.1"/>
    </source>
</evidence>
<dbReference type="Pfam" id="PF08910">
    <property type="entry name" value="Aida_N"/>
    <property type="match status" value="1"/>
</dbReference>
<dbReference type="GO" id="GO:0016020">
    <property type="term" value="C:membrane"/>
    <property type="evidence" value="ECO:0007669"/>
    <property type="project" value="TreeGrafter"/>
</dbReference>
<dbReference type="AlphaFoldDB" id="A0A2J8ABM8"/>
<reference evidence="4 5" key="1">
    <citation type="journal article" date="2017" name="Mol. Biol. Evol.">
        <title>The 4-celled Tetrabaena socialis nuclear genome reveals the essential components for genetic control of cell number at the origin of multicellularity in the volvocine lineage.</title>
        <authorList>
            <person name="Featherston J."/>
            <person name="Arakaki Y."/>
            <person name="Hanschen E.R."/>
            <person name="Ferris P.J."/>
            <person name="Michod R.E."/>
            <person name="Olson B.J.S.C."/>
            <person name="Nozaki H."/>
            <person name="Durand P.M."/>
        </authorList>
    </citation>
    <scope>NUCLEOTIDE SEQUENCE [LARGE SCALE GENOMIC DNA]</scope>
    <source>
        <strain evidence="4 5">NIES-571</strain>
    </source>
</reference>
<sequence>MEDTRARWDRAFQEAVDYDTWGQVEEALEGYQRLQVAAAAEYVENVLQLPMVRRDGIGKLAAALKHRIEELSKSTKKGVELAGMKTLKGYMKEIIITDAAFPLIGVKPEGTITAGPVVAFGAPAEVHADPEEEEATIENLDGTAGLRRAPTHQKGDVSLVIYIDKWGIKDAMTFYEPRVIVSVHDDTGKIVEPAQETPVGKANASHVFFENTVYIQTPLNSLTERSAIFFEFGHFKAKENKKSIKAYAFLEMDEIKNGPATLEIYKKPANYKRAKPPALYSVKPLYLHVDLQIQPRK</sequence>
<keyword evidence="5" id="KW-1185">Reference proteome</keyword>
<dbReference type="SUPFAM" id="SSF109779">
    <property type="entry name" value="Domain from hypothetical 2610208m17rik protein"/>
    <property type="match status" value="1"/>
</dbReference>
<dbReference type="InterPro" id="IPR036818">
    <property type="entry name" value="AIDA_N_sf"/>
</dbReference>
<dbReference type="Proteomes" id="UP000236333">
    <property type="component" value="Unassembled WGS sequence"/>
</dbReference>
<dbReference type="Gene3D" id="2.60.40.150">
    <property type="entry name" value="C2 domain"/>
    <property type="match status" value="1"/>
</dbReference>
<evidence type="ECO:0000313" key="5">
    <source>
        <dbReference type="Proteomes" id="UP000236333"/>
    </source>
</evidence>
<comment type="caution">
    <text evidence="4">The sequence shown here is derived from an EMBL/GenBank/DDBJ whole genome shotgun (WGS) entry which is preliminary data.</text>
</comment>
<dbReference type="PANTHER" id="PTHR28654:SF1">
    <property type="entry name" value="AXIN INTERACTOR, DORSALIZATION-ASSOCIATED PROTEIN"/>
    <property type="match status" value="1"/>
</dbReference>